<sequence length="123" mass="13774">MQVPSLLGLVQPAVATDDFRPPESVKYIADANADHPICFLPLRFAHHSTAQIVSRFPLNSIRNIARWLQRFDKTPTEVASEPLINHDMMAIMKSTTHERSEGNDDDPCKNDVMKDDGVDETTA</sequence>
<proteinExistence type="predicted"/>
<evidence type="ECO:0000313" key="3">
    <source>
        <dbReference type="Proteomes" id="UP000285860"/>
    </source>
</evidence>
<evidence type="ECO:0000256" key="1">
    <source>
        <dbReference type="SAM" id="MobiDB-lite"/>
    </source>
</evidence>
<name>A0A420PII0_FUSOX</name>
<comment type="caution">
    <text evidence="2">The sequence shown here is derived from an EMBL/GenBank/DDBJ whole genome shotgun (WGS) entry which is preliminary data.</text>
</comment>
<dbReference type="EMBL" id="MRCY01000196">
    <property type="protein sequence ID" value="RKK92314.1"/>
    <property type="molecule type" value="Genomic_DNA"/>
</dbReference>
<dbReference type="VEuPathDB" id="FungiDB:FOZG_17199"/>
<protein>
    <submittedName>
        <fullName evidence="2">Uncharacterized protein</fullName>
    </submittedName>
</protein>
<evidence type="ECO:0000313" key="2">
    <source>
        <dbReference type="EMBL" id="RKK92314.1"/>
    </source>
</evidence>
<dbReference type="Proteomes" id="UP000285860">
    <property type="component" value="Unassembled WGS sequence"/>
</dbReference>
<organism evidence="2 3">
    <name type="scientific">Fusarium oxysporum</name>
    <name type="common">Fusarium vascular wilt</name>
    <dbReference type="NCBI Taxonomy" id="5507"/>
    <lineage>
        <taxon>Eukaryota</taxon>
        <taxon>Fungi</taxon>
        <taxon>Dikarya</taxon>
        <taxon>Ascomycota</taxon>
        <taxon>Pezizomycotina</taxon>
        <taxon>Sordariomycetes</taxon>
        <taxon>Hypocreomycetidae</taxon>
        <taxon>Hypocreales</taxon>
        <taxon>Nectriaceae</taxon>
        <taxon>Fusarium</taxon>
        <taxon>Fusarium oxysporum species complex</taxon>
    </lineage>
</organism>
<dbReference type="AlphaFoldDB" id="A0A420PII0"/>
<reference evidence="2 3" key="1">
    <citation type="journal article" date="2018" name="Sci. Rep.">
        <title>Characterisation of pathogen-specific regions and novel effector candidates in Fusarium oxysporum f. sp. cepae.</title>
        <authorList>
            <person name="Armitage A.D."/>
            <person name="Taylor A."/>
            <person name="Sobczyk M.K."/>
            <person name="Baxter L."/>
            <person name="Greenfield B.P."/>
            <person name="Bates H.J."/>
            <person name="Wilson F."/>
            <person name="Jackson A.C."/>
            <person name="Ott S."/>
            <person name="Harrison R.J."/>
            <person name="Clarkson J.P."/>
        </authorList>
    </citation>
    <scope>NUCLEOTIDE SEQUENCE [LARGE SCALE GENOMIC DNA]</scope>
    <source>
        <strain evidence="2 3">Fo_A28</strain>
    </source>
</reference>
<accession>A0A420PII0</accession>
<feature type="compositionally biased region" description="Basic and acidic residues" evidence="1">
    <location>
        <begin position="95"/>
        <end position="116"/>
    </location>
</feature>
<gene>
    <name evidence="2" type="ORF">BFJ68_g15939</name>
</gene>
<feature type="region of interest" description="Disordered" evidence="1">
    <location>
        <begin position="93"/>
        <end position="123"/>
    </location>
</feature>